<accession>A0A5B8TH83</accession>
<evidence type="ECO:0000313" key="1">
    <source>
        <dbReference type="EMBL" id="QEA53302.1"/>
    </source>
</evidence>
<sequence length="265" mass="29619">MTACHQLQQQTIVSKARLDQLLAALITPELPATIKAKWLSASPYSNQQTLGAAVVSFLLRPCAHLGLIVFGQRRGNTPTFTTPENWLKQSLIVNNTAQQQLVRKFVHCYGPTTRHALQRWLGCGAQQAKRLWQAIAPELQRVTTAGQTRYILATDYEQLTNSEPTERLLLLGAHDPYLDLADRETILAPPTLQRQVWRYSGNPGVITCGGRIIGIWRSQRSGNKLTLNLKSWSTLSAANKSQLEELANADATFNQQQLVKLVFEH</sequence>
<dbReference type="AlphaFoldDB" id="A0A5B8TH83"/>
<reference evidence="1 2" key="1">
    <citation type="submission" date="2019-06" db="EMBL/GenBank/DDBJ databases">
        <title>Genome analyses of bacteria isolated from kimchi.</title>
        <authorList>
            <person name="Lee S."/>
            <person name="Ahn S."/>
            <person name="Roh S."/>
        </authorList>
    </citation>
    <scope>NUCLEOTIDE SEQUENCE [LARGE SCALE GENOMIC DNA]</scope>
    <source>
        <strain evidence="1 2">CBA3616</strain>
    </source>
</reference>
<keyword evidence="1" id="KW-0238">DNA-binding</keyword>
<dbReference type="PANTHER" id="PTHR38479:SF2">
    <property type="entry name" value="WINGED HELIX DNA-BINDING DOMAIN-CONTAINING PROTEIN"/>
    <property type="match status" value="1"/>
</dbReference>
<proteinExistence type="predicted"/>
<dbReference type="PANTHER" id="PTHR38479">
    <property type="entry name" value="LMO0824 PROTEIN"/>
    <property type="match status" value="1"/>
</dbReference>
<dbReference type="Proteomes" id="UP000321772">
    <property type="component" value="Chromosome"/>
</dbReference>
<protein>
    <submittedName>
        <fullName evidence="1">Winged helix DNA-binding domain-containing protein</fullName>
    </submittedName>
</protein>
<dbReference type="EMBL" id="CP042392">
    <property type="protein sequence ID" value="QEA53302.1"/>
    <property type="molecule type" value="Genomic_DNA"/>
</dbReference>
<organism evidence="1 2">
    <name type="scientific">Loigolactobacillus coryniformis</name>
    <dbReference type="NCBI Taxonomy" id="1610"/>
    <lineage>
        <taxon>Bacteria</taxon>
        <taxon>Bacillati</taxon>
        <taxon>Bacillota</taxon>
        <taxon>Bacilli</taxon>
        <taxon>Lactobacillales</taxon>
        <taxon>Lactobacillaceae</taxon>
        <taxon>Loigolactobacillus</taxon>
    </lineage>
</organism>
<name>A0A5B8TH83_9LACO</name>
<evidence type="ECO:0000313" key="2">
    <source>
        <dbReference type="Proteomes" id="UP000321772"/>
    </source>
</evidence>
<dbReference type="Pfam" id="PF06224">
    <property type="entry name" value="AlkZ-like"/>
    <property type="match status" value="1"/>
</dbReference>
<dbReference type="GO" id="GO:0003677">
    <property type="term" value="F:DNA binding"/>
    <property type="evidence" value="ECO:0007669"/>
    <property type="project" value="UniProtKB-KW"/>
</dbReference>
<gene>
    <name evidence="1" type="ORF">FGL77_08300</name>
</gene>
<dbReference type="InterPro" id="IPR009351">
    <property type="entry name" value="AlkZ-like"/>
</dbReference>